<evidence type="ECO:0000313" key="14">
    <source>
        <dbReference type="Proteomes" id="UP001280156"/>
    </source>
</evidence>
<feature type="domain" description="HAMP" evidence="12">
    <location>
        <begin position="260"/>
        <end position="314"/>
    </location>
</feature>
<dbReference type="GO" id="GO:0016301">
    <property type="term" value="F:kinase activity"/>
    <property type="evidence" value="ECO:0007669"/>
    <property type="project" value="UniProtKB-KW"/>
</dbReference>
<dbReference type="EMBL" id="JAVIIV010000027">
    <property type="protein sequence ID" value="MDX8489122.1"/>
    <property type="molecule type" value="Genomic_DNA"/>
</dbReference>
<evidence type="ECO:0000256" key="6">
    <source>
        <dbReference type="ARBA" id="ARBA00022679"/>
    </source>
</evidence>
<feature type="transmembrane region" description="Helical" evidence="10">
    <location>
        <begin position="12"/>
        <end position="35"/>
    </location>
</feature>
<evidence type="ECO:0000259" key="12">
    <source>
        <dbReference type="PROSITE" id="PS50885"/>
    </source>
</evidence>
<dbReference type="EC" id="2.7.13.3" evidence="3"/>
<evidence type="ECO:0000256" key="10">
    <source>
        <dbReference type="SAM" id="Phobius"/>
    </source>
</evidence>
<dbReference type="InterPro" id="IPR003594">
    <property type="entry name" value="HATPase_dom"/>
</dbReference>
<dbReference type="PROSITE" id="PS50109">
    <property type="entry name" value="HIS_KIN"/>
    <property type="match status" value="1"/>
</dbReference>
<proteinExistence type="predicted"/>
<keyword evidence="7" id="KW-0547">Nucleotide-binding</keyword>
<evidence type="ECO:0000256" key="7">
    <source>
        <dbReference type="ARBA" id="ARBA00022741"/>
    </source>
</evidence>
<dbReference type="SUPFAM" id="SSF55874">
    <property type="entry name" value="ATPase domain of HSP90 chaperone/DNA topoisomerase II/histidine kinase"/>
    <property type="match status" value="1"/>
</dbReference>
<dbReference type="Pfam" id="PF00672">
    <property type="entry name" value="HAMP"/>
    <property type="match status" value="1"/>
</dbReference>
<evidence type="ECO:0000256" key="3">
    <source>
        <dbReference type="ARBA" id="ARBA00012438"/>
    </source>
</evidence>
<comment type="subcellular location">
    <subcellularLocation>
        <location evidence="2">Cell membrane</location>
        <topology evidence="2">Multi-pass membrane protein</topology>
    </subcellularLocation>
</comment>
<keyword evidence="10" id="KW-1133">Transmembrane helix</keyword>
<dbReference type="InterPro" id="IPR003660">
    <property type="entry name" value="HAMP_dom"/>
</dbReference>
<dbReference type="PROSITE" id="PS50885">
    <property type="entry name" value="HAMP"/>
    <property type="match status" value="1"/>
</dbReference>
<evidence type="ECO:0000256" key="5">
    <source>
        <dbReference type="ARBA" id="ARBA00022553"/>
    </source>
</evidence>
<keyword evidence="6" id="KW-0808">Transferase</keyword>
<dbReference type="InterPro" id="IPR036890">
    <property type="entry name" value="HATPase_C_sf"/>
</dbReference>
<dbReference type="SUPFAM" id="SSF47384">
    <property type="entry name" value="Homodimeric domain of signal transducing histidine kinase"/>
    <property type="match status" value="1"/>
</dbReference>
<dbReference type="Gene3D" id="3.30.565.10">
    <property type="entry name" value="Histidine kinase-like ATPase, C-terminal domain"/>
    <property type="match status" value="1"/>
</dbReference>
<evidence type="ECO:0000256" key="2">
    <source>
        <dbReference type="ARBA" id="ARBA00004651"/>
    </source>
</evidence>
<gene>
    <name evidence="13" type="ORF">RFM52_28520</name>
</gene>
<comment type="catalytic activity">
    <reaction evidence="1">
        <text>ATP + protein L-histidine = ADP + protein N-phospho-L-histidine.</text>
        <dbReference type="EC" id="2.7.13.3"/>
    </reaction>
</comment>
<organism evidence="13 14">
    <name type="scientific">Mesorhizobium humile</name>
    <dbReference type="NCBI Taxonomy" id="3072313"/>
    <lineage>
        <taxon>Bacteria</taxon>
        <taxon>Pseudomonadati</taxon>
        <taxon>Pseudomonadota</taxon>
        <taxon>Alphaproteobacteria</taxon>
        <taxon>Hyphomicrobiales</taxon>
        <taxon>Phyllobacteriaceae</taxon>
        <taxon>Mesorhizobium</taxon>
    </lineage>
</organism>
<dbReference type="CDD" id="cd06225">
    <property type="entry name" value="HAMP"/>
    <property type="match status" value="1"/>
</dbReference>
<keyword evidence="10" id="KW-0812">Transmembrane</keyword>
<evidence type="ECO:0000256" key="8">
    <source>
        <dbReference type="ARBA" id="ARBA00022777"/>
    </source>
</evidence>
<dbReference type="InterPro" id="IPR005467">
    <property type="entry name" value="His_kinase_dom"/>
</dbReference>
<keyword evidence="4" id="KW-1003">Cell membrane</keyword>
<dbReference type="CDD" id="cd00082">
    <property type="entry name" value="HisKA"/>
    <property type="match status" value="1"/>
</dbReference>
<comment type="caution">
    <text evidence="13">The sequence shown here is derived from an EMBL/GenBank/DDBJ whole genome shotgun (WGS) entry which is preliminary data.</text>
</comment>
<keyword evidence="8 13" id="KW-0418">Kinase</keyword>
<feature type="domain" description="Histidine kinase" evidence="11">
    <location>
        <begin position="322"/>
        <end position="523"/>
    </location>
</feature>
<dbReference type="SMART" id="SM00388">
    <property type="entry name" value="HisKA"/>
    <property type="match status" value="1"/>
</dbReference>
<dbReference type="PRINTS" id="PR00344">
    <property type="entry name" value="BCTRLSENSOR"/>
</dbReference>
<accession>A0ABU4YQ91</accession>
<dbReference type="Gene3D" id="1.10.287.130">
    <property type="match status" value="1"/>
</dbReference>
<protein>
    <recommendedName>
        <fullName evidence="3">histidine kinase</fullName>
        <ecNumber evidence="3">2.7.13.3</ecNumber>
    </recommendedName>
</protein>
<keyword evidence="14" id="KW-1185">Reference proteome</keyword>
<dbReference type="Gene3D" id="6.10.340.10">
    <property type="match status" value="1"/>
</dbReference>
<dbReference type="Pfam" id="PF00512">
    <property type="entry name" value="HisKA"/>
    <property type="match status" value="1"/>
</dbReference>
<dbReference type="Proteomes" id="UP001280156">
    <property type="component" value="Unassembled WGS sequence"/>
</dbReference>
<dbReference type="SMART" id="SM00387">
    <property type="entry name" value="HATPase_c"/>
    <property type="match status" value="1"/>
</dbReference>
<feature type="transmembrane region" description="Helical" evidence="10">
    <location>
        <begin position="240"/>
        <end position="259"/>
    </location>
</feature>
<sequence length="523" mass="56238">MRWLSKERWRPRLATVVIAILIVVMALPLVGLFFFRLYENQLIRQTEGELIAQGAVVAAVYAEQVRAAGIPQEKLGAPVSADPSRDNNYPYDPVEPRLDLASDDVMPTRPAALPATPDTAFAAIGARLDGILDETQKTTLAGFRLLDPRGVVIAGGDEVGQSLGEIEEVRTALSGAYASALRLRIPDQPPPPLYSVSRGTRVRVFVALPVELDGRVAGVVYLSRTPNNIVKHLYGERGKVTLAAIAILGGTLLIALVFIRTVSRPIYALIDRTKRIAAGDREAIRPLDHHGTREMAALSTAFLDMATKLQARSDGIQTFATHVSHELKSPLTAIQGAAELLRDSGGAMDEAERRRFSNNIVTDAGRLNLLVRRLLDLARAENLEPSGDSTTLHAALASLPIDTRLETRLEGGGDIRLGISAENLGIVLANLIDNSARHGARQVAILASADGQRASVQIGDDGDGISAANRARIFEPFFTTRRESGGTGMGLGIVLALLKAHDGTIRLVDSERGTRFEIDLPVA</sequence>
<dbReference type="PANTHER" id="PTHR44936">
    <property type="entry name" value="SENSOR PROTEIN CREC"/>
    <property type="match status" value="1"/>
</dbReference>
<keyword evidence="9" id="KW-0067">ATP-binding</keyword>
<evidence type="ECO:0000256" key="9">
    <source>
        <dbReference type="ARBA" id="ARBA00022840"/>
    </source>
</evidence>
<dbReference type="CDD" id="cd00075">
    <property type="entry name" value="HATPase"/>
    <property type="match status" value="1"/>
</dbReference>
<dbReference type="InterPro" id="IPR036097">
    <property type="entry name" value="HisK_dim/P_sf"/>
</dbReference>
<dbReference type="Pfam" id="PF02518">
    <property type="entry name" value="HATPase_c"/>
    <property type="match status" value="1"/>
</dbReference>
<name>A0ABU4YQ91_9HYPH</name>
<keyword evidence="5" id="KW-0597">Phosphoprotein</keyword>
<reference evidence="13 14" key="1">
    <citation type="submission" date="2023-08" db="EMBL/GenBank/DDBJ databases">
        <title>Implementing the SeqCode for naming new Mesorhizobium species isolated from Vachellia karroo root nodules.</title>
        <authorList>
            <person name="Van Lill M."/>
        </authorList>
    </citation>
    <scope>NUCLEOTIDE SEQUENCE [LARGE SCALE GENOMIC DNA]</scope>
    <source>
        <strain evidence="13 14">VK2B</strain>
    </source>
</reference>
<keyword evidence="10" id="KW-0472">Membrane</keyword>
<dbReference type="InterPro" id="IPR003661">
    <property type="entry name" value="HisK_dim/P_dom"/>
</dbReference>
<evidence type="ECO:0000259" key="11">
    <source>
        <dbReference type="PROSITE" id="PS50109"/>
    </source>
</evidence>
<dbReference type="InterPro" id="IPR050980">
    <property type="entry name" value="2C_sensor_his_kinase"/>
</dbReference>
<evidence type="ECO:0000256" key="1">
    <source>
        <dbReference type="ARBA" id="ARBA00000085"/>
    </source>
</evidence>
<evidence type="ECO:0000256" key="4">
    <source>
        <dbReference type="ARBA" id="ARBA00022475"/>
    </source>
</evidence>
<evidence type="ECO:0000313" key="13">
    <source>
        <dbReference type="EMBL" id="MDX8489122.1"/>
    </source>
</evidence>
<dbReference type="InterPro" id="IPR004358">
    <property type="entry name" value="Sig_transdc_His_kin-like_C"/>
</dbReference>
<dbReference type="PANTHER" id="PTHR44936:SF10">
    <property type="entry name" value="SENSOR PROTEIN RSTB"/>
    <property type="match status" value="1"/>
</dbReference>